<dbReference type="STRING" id="283909.R7U8R7"/>
<dbReference type="HOGENOM" id="CLU_2765074_0_0_1"/>
<dbReference type="Proteomes" id="UP000014760">
    <property type="component" value="Unassembled WGS sequence"/>
</dbReference>
<reference evidence="1 3" key="2">
    <citation type="journal article" date="2013" name="Nature">
        <title>Insights into bilaterian evolution from three spiralian genomes.</title>
        <authorList>
            <person name="Simakov O."/>
            <person name="Marletaz F."/>
            <person name="Cho S.J."/>
            <person name="Edsinger-Gonzales E."/>
            <person name="Havlak P."/>
            <person name="Hellsten U."/>
            <person name="Kuo D.H."/>
            <person name="Larsson T."/>
            <person name="Lv J."/>
            <person name="Arendt D."/>
            <person name="Savage R."/>
            <person name="Osoegawa K."/>
            <person name="de Jong P."/>
            <person name="Grimwood J."/>
            <person name="Chapman J.A."/>
            <person name="Shapiro H."/>
            <person name="Aerts A."/>
            <person name="Otillar R.P."/>
            <person name="Terry A.Y."/>
            <person name="Boore J.L."/>
            <person name="Grigoriev I.V."/>
            <person name="Lindberg D.R."/>
            <person name="Seaver E.C."/>
            <person name="Weisblat D.A."/>
            <person name="Putnam N.H."/>
            <person name="Rokhsar D.S."/>
        </authorList>
    </citation>
    <scope>NUCLEOTIDE SEQUENCE</scope>
    <source>
        <strain evidence="1 3">I ESC-2004</strain>
    </source>
</reference>
<dbReference type="EnsemblMetazoa" id="CapteT136293">
    <property type="protein sequence ID" value="CapteP136293"/>
    <property type="gene ID" value="CapteG136293"/>
</dbReference>
<keyword evidence="3" id="KW-1185">Reference proteome</keyword>
<accession>R7U8R7</accession>
<reference evidence="2" key="3">
    <citation type="submission" date="2015-06" db="UniProtKB">
        <authorList>
            <consortium name="EnsemblMetazoa"/>
        </authorList>
    </citation>
    <scope>IDENTIFICATION</scope>
</reference>
<gene>
    <name evidence="1" type="ORF">CAPTEDRAFT_136293</name>
</gene>
<dbReference type="OrthoDB" id="428342at2759"/>
<evidence type="ECO:0000313" key="1">
    <source>
        <dbReference type="EMBL" id="ELU00092.1"/>
    </source>
</evidence>
<reference evidence="3" key="1">
    <citation type="submission" date="2012-12" db="EMBL/GenBank/DDBJ databases">
        <authorList>
            <person name="Hellsten U."/>
            <person name="Grimwood J."/>
            <person name="Chapman J.A."/>
            <person name="Shapiro H."/>
            <person name="Aerts A."/>
            <person name="Otillar R.P."/>
            <person name="Terry A.Y."/>
            <person name="Boore J.L."/>
            <person name="Simakov O."/>
            <person name="Marletaz F."/>
            <person name="Cho S.-J."/>
            <person name="Edsinger-Gonzales E."/>
            <person name="Havlak P."/>
            <person name="Kuo D.-H."/>
            <person name="Larsson T."/>
            <person name="Lv J."/>
            <person name="Arendt D."/>
            <person name="Savage R."/>
            <person name="Osoegawa K."/>
            <person name="de Jong P."/>
            <person name="Lindberg D.R."/>
            <person name="Seaver E.C."/>
            <person name="Weisblat D.A."/>
            <person name="Putnam N.H."/>
            <person name="Grigoriev I.V."/>
            <person name="Rokhsar D.S."/>
        </authorList>
    </citation>
    <scope>NUCLEOTIDE SEQUENCE</scope>
    <source>
        <strain evidence="3">I ESC-2004</strain>
    </source>
</reference>
<name>R7U8R7_CAPTE</name>
<evidence type="ECO:0000313" key="2">
    <source>
        <dbReference type="EnsemblMetazoa" id="CapteP136293"/>
    </source>
</evidence>
<organism evidence="1">
    <name type="scientific">Capitella teleta</name>
    <name type="common">Polychaete worm</name>
    <dbReference type="NCBI Taxonomy" id="283909"/>
    <lineage>
        <taxon>Eukaryota</taxon>
        <taxon>Metazoa</taxon>
        <taxon>Spiralia</taxon>
        <taxon>Lophotrochozoa</taxon>
        <taxon>Annelida</taxon>
        <taxon>Polychaeta</taxon>
        <taxon>Sedentaria</taxon>
        <taxon>Scolecida</taxon>
        <taxon>Capitellidae</taxon>
        <taxon>Capitella</taxon>
    </lineage>
</organism>
<proteinExistence type="predicted"/>
<sequence>MSIITLLTIRSLNLFTVAQFLSQVWMLRISLLIKLQLFSLAESECQAFGSMDTPDLYFEYYFDQFPGKRG</sequence>
<dbReference type="AlphaFoldDB" id="R7U8R7"/>
<feature type="non-terminal residue" evidence="1">
    <location>
        <position position="70"/>
    </location>
</feature>
<dbReference type="EMBL" id="AMQN01026217">
    <property type="status" value="NOT_ANNOTATED_CDS"/>
    <property type="molecule type" value="Genomic_DNA"/>
</dbReference>
<dbReference type="EMBL" id="KB306181">
    <property type="protein sequence ID" value="ELU00092.1"/>
    <property type="molecule type" value="Genomic_DNA"/>
</dbReference>
<protein>
    <submittedName>
        <fullName evidence="1 2">Uncharacterized protein</fullName>
    </submittedName>
</protein>
<evidence type="ECO:0000313" key="3">
    <source>
        <dbReference type="Proteomes" id="UP000014760"/>
    </source>
</evidence>